<comment type="caution">
    <text evidence="2">The sequence shown here is derived from an EMBL/GenBank/DDBJ whole genome shotgun (WGS) entry which is preliminary data.</text>
</comment>
<proteinExistence type="predicted"/>
<sequence length="184" mass="21215">MSRTAYPFHSDDISLLARSLVKQWAEQTEPPGHVQMLNMLARAVGYQNFQHFRSEAEARPAIQLAPPPLVESAEPPSIGAAARKLLRHFDEHGRLHRWPSKFSEQGPCLWPIWARIPAHRTMTEREVNEYIKLGEVLGDHVLLRRELVNYKLLERTLDGREYRRLEQAPSAVGLDLIRHFASRV</sequence>
<dbReference type="Proteomes" id="UP001172778">
    <property type="component" value="Unassembled WGS sequence"/>
</dbReference>
<evidence type="ECO:0000259" key="1">
    <source>
        <dbReference type="Pfam" id="PF09860"/>
    </source>
</evidence>
<feature type="domain" description="DUF2087" evidence="1">
    <location>
        <begin position="94"/>
        <end position="164"/>
    </location>
</feature>
<dbReference type="InterPro" id="IPR018656">
    <property type="entry name" value="DUF2087"/>
</dbReference>
<gene>
    <name evidence="2" type="ORF">PZA18_23175</name>
</gene>
<evidence type="ECO:0000313" key="3">
    <source>
        <dbReference type="Proteomes" id="UP001172778"/>
    </source>
</evidence>
<accession>A0ABT7E3R0</accession>
<keyword evidence="3" id="KW-1185">Reference proteome</keyword>
<evidence type="ECO:0000313" key="2">
    <source>
        <dbReference type="EMBL" id="MDK2126951.1"/>
    </source>
</evidence>
<dbReference type="Pfam" id="PF09860">
    <property type="entry name" value="DUF2087"/>
    <property type="match status" value="1"/>
</dbReference>
<organism evidence="2 3">
    <name type="scientific">Parachitinimonas caeni</name>
    <dbReference type="NCBI Taxonomy" id="3031301"/>
    <lineage>
        <taxon>Bacteria</taxon>
        <taxon>Pseudomonadati</taxon>
        <taxon>Pseudomonadota</taxon>
        <taxon>Betaproteobacteria</taxon>
        <taxon>Neisseriales</taxon>
        <taxon>Chitinibacteraceae</taxon>
        <taxon>Parachitinimonas</taxon>
    </lineage>
</organism>
<dbReference type="RefSeq" id="WP_284103274.1">
    <property type="nucleotide sequence ID" value="NZ_JARRAF010000071.1"/>
</dbReference>
<reference evidence="2" key="1">
    <citation type="submission" date="2023-03" db="EMBL/GenBank/DDBJ databases">
        <title>Chitinimonas shenzhenensis gen. nov., sp. nov., a novel member of family Burkholderiaceae isolated from activated sludge collected in Shen Zhen, China.</title>
        <authorList>
            <person name="Wang X."/>
        </authorList>
    </citation>
    <scope>NUCLEOTIDE SEQUENCE</scope>
    <source>
        <strain evidence="2">DQS-5</strain>
    </source>
</reference>
<dbReference type="EMBL" id="JARRAF010000071">
    <property type="protein sequence ID" value="MDK2126951.1"/>
    <property type="molecule type" value="Genomic_DNA"/>
</dbReference>
<protein>
    <submittedName>
        <fullName evidence="2">DUF2087 domain-containing protein</fullName>
    </submittedName>
</protein>
<name>A0ABT7E3R0_9NEIS</name>